<dbReference type="AlphaFoldDB" id="A0A8J2Y8G4"/>
<name>A0A8J2Y8G4_9BACL</name>
<evidence type="ECO:0000313" key="1">
    <source>
        <dbReference type="EMBL" id="GGE03748.1"/>
    </source>
</evidence>
<dbReference type="Proteomes" id="UP000625210">
    <property type="component" value="Unassembled WGS sequence"/>
</dbReference>
<accession>A0A8J2Y8G4</accession>
<comment type="caution">
    <text evidence="1">The sequence shown here is derived from an EMBL/GenBank/DDBJ whole genome shotgun (WGS) entry which is preliminary data.</text>
</comment>
<evidence type="ECO:0000313" key="2">
    <source>
        <dbReference type="Proteomes" id="UP000625210"/>
    </source>
</evidence>
<keyword evidence="2" id="KW-1185">Reference proteome</keyword>
<protein>
    <submittedName>
        <fullName evidence="1">Uncharacterized protein</fullName>
    </submittedName>
</protein>
<organism evidence="1 2">
    <name type="scientific">Marinithermofilum abyssi</name>
    <dbReference type="NCBI Taxonomy" id="1571185"/>
    <lineage>
        <taxon>Bacteria</taxon>
        <taxon>Bacillati</taxon>
        <taxon>Bacillota</taxon>
        <taxon>Bacilli</taxon>
        <taxon>Bacillales</taxon>
        <taxon>Thermoactinomycetaceae</taxon>
        <taxon>Marinithermofilum</taxon>
    </lineage>
</organism>
<reference evidence="1" key="2">
    <citation type="submission" date="2020-09" db="EMBL/GenBank/DDBJ databases">
        <authorList>
            <person name="Sun Q."/>
            <person name="Zhou Y."/>
        </authorList>
    </citation>
    <scope>NUCLEOTIDE SEQUENCE</scope>
    <source>
        <strain evidence="1">CGMCC 1.15179</strain>
    </source>
</reference>
<proteinExistence type="predicted"/>
<reference evidence="1" key="1">
    <citation type="journal article" date="2014" name="Int. J. Syst. Evol. Microbiol.">
        <title>Complete genome sequence of Corynebacterium casei LMG S-19264T (=DSM 44701T), isolated from a smear-ripened cheese.</title>
        <authorList>
            <consortium name="US DOE Joint Genome Institute (JGI-PGF)"/>
            <person name="Walter F."/>
            <person name="Albersmeier A."/>
            <person name="Kalinowski J."/>
            <person name="Ruckert C."/>
        </authorList>
    </citation>
    <scope>NUCLEOTIDE SEQUENCE</scope>
    <source>
        <strain evidence="1">CGMCC 1.15179</strain>
    </source>
</reference>
<dbReference type="EMBL" id="BMHQ01000001">
    <property type="protein sequence ID" value="GGE03748.1"/>
    <property type="molecule type" value="Genomic_DNA"/>
</dbReference>
<gene>
    <name evidence="1" type="ORF">GCM10011571_00810</name>
</gene>
<sequence>MFSRSWPMEGARRGSFPIRFGFYDTRLCEVYKLCEQVHSIFFMQDFANVPVSLLEVTFSIVEGGGVRCLWYKYKRTGKG</sequence>